<keyword evidence="9" id="KW-0694">RNA-binding</keyword>
<evidence type="ECO:0000256" key="5">
    <source>
        <dbReference type="ARBA" id="ARBA00022741"/>
    </source>
</evidence>
<evidence type="ECO:0000256" key="14">
    <source>
        <dbReference type="SAM" id="MobiDB-lite"/>
    </source>
</evidence>
<evidence type="ECO:0000256" key="4">
    <source>
        <dbReference type="ARBA" id="ARBA00022517"/>
    </source>
</evidence>
<dbReference type="Gene3D" id="3.40.50.300">
    <property type="entry name" value="P-loop containing nucleotide triphosphate hydrolases"/>
    <property type="match status" value="2"/>
</dbReference>
<feature type="region of interest" description="Disordered" evidence="14">
    <location>
        <begin position="346"/>
        <end position="451"/>
    </location>
</feature>
<feature type="domain" description="Helicase ATP-binding" evidence="15">
    <location>
        <begin position="56"/>
        <end position="242"/>
    </location>
</feature>
<dbReference type="PANTHER" id="PTHR47959">
    <property type="entry name" value="ATP-DEPENDENT RNA HELICASE RHLE-RELATED"/>
    <property type="match status" value="1"/>
</dbReference>
<feature type="region of interest" description="Disordered" evidence="14">
    <location>
        <begin position="645"/>
        <end position="674"/>
    </location>
</feature>
<dbReference type="SUPFAM" id="SSF52540">
    <property type="entry name" value="P-loop containing nucleoside triphosphate hydrolases"/>
    <property type="match status" value="2"/>
</dbReference>
<dbReference type="InterPro" id="IPR050079">
    <property type="entry name" value="DEAD_box_RNA_helicase"/>
</dbReference>
<dbReference type="CDD" id="cd17961">
    <property type="entry name" value="DEADc_DDX56"/>
    <property type="match status" value="1"/>
</dbReference>
<evidence type="ECO:0000259" key="17">
    <source>
        <dbReference type="PROSITE" id="PS51195"/>
    </source>
</evidence>
<evidence type="ECO:0000256" key="8">
    <source>
        <dbReference type="ARBA" id="ARBA00022840"/>
    </source>
</evidence>
<dbReference type="GO" id="GO:0010467">
    <property type="term" value="P:gene expression"/>
    <property type="evidence" value="ECO:0007669"/>
    <property type="project" value="UniProtKB-ARBA"/>
</dbReference>
<dbReference type="InterPro" id="IPR001650">
    <property type="entry name" value="Helicase_C-like"/>
</dbReference>
<feature type="compositionally biased region" description="Acidic residues" evidence="14">
    <location>
        <begin position="348"/>
        <end position="363"/>
    </location>
</feature>
<evidence type="ECO:0000313" key="19">
    <source>
        <dbReference type="Proteomes" id="UP000275078"/>
    </source>
</evidence>
<evidence type="ECO:0000256" key="1">
    <source>
        <dbReference type="ARBA" id="ARBA00003706"/>
    </source>
</evidence>
<proteinExistence type="inferred from homology"/>
<protein>
    <recommendedName>
        <fullName evidence="3">RNA helicase</fullName>
        <ecNumber evidence="3">3.6.4.13</ecNumber>
    </recommendedName>
</protein>
<dbReference type="GO" id="GO:0005524">
    <property type="term" value="F:ATP binding"/>
    <property type="evidence" value="ECO:0007669"/>
    <property type="project" value="UniProtKB-KW"/>
</dbReference>
<dbReference type="Proteomes" id="UP000275078">
    <property type="component" value="Unassembled WGS sequence"/>
</dbReference>
<dbReference type="PROSITE" id="PS51194">
    <property type="entry name" value="HELICASE_CTER"/>
    <property type="match status" value="1"/>
</dbReference>
<sequence>MSKRKHSELAVAPAQADASLVDDEHTFQNLNLDPRLNQALAKMKFAKPTLVQAKAVPLALQGKDILARAKTGSGKTIAYLLPVLHHILQTKTATTTPEARIQSLILVPTRELADQVSKVLDRLTLYCNKHIKYVNITKPVADSVTMTTLSTNPDIVIATPSKAAWIVKKVQQEKFQGKLELKYLVIDEADLVLSYGYDEDVKVLSEYIKSAGLAVQSILMSATMTKEVDILKRFFLRSPAILRLNDGNDESAAGKLLQYCVKCGEEEKFLLVYVIFKLKLIKGKTIIFVGDIDRCYRLKLFLEQFGLKSVVLNSELPVNSRLHVVEQFNKNIYDIIIASDENEVLRNEDEEEVEIKEAEEVEIEEGKTEDKDVEMKDDEAEEKEEEKAESDAESEDSDAESDKDEEMKDGDENVESTKSDKKDKKKEKSKPTPAQQQKRKRKPKKDREYGISRGLDFQNVACILNFDLPSTSKSYTHRVGRTARAGASGMALSFVIPTELYGKHKATTYAPSQNDEKVLAKIEKSQKKRGNEILPYTFDMKQVEAFRYRMEDALRAVTRGAVREARVKELKQEILASEKLARFFEENPDDAAHLRHDGELRSARVQPHLKHVPTYLLPSGGVTTTQAPAMVPFKKEVGNRIRQNRARKMRGGRVNKGKGDDRKRDPLKTFKAGF</sequence>
<accession>A0A3N4HJ35</accession>
<organism evidence="18 19">
    <name type="scientific">Ascobolus immersus RN42</name>
    <dbReference type="NCBI Taxonomy" id="1160509"/>
    <lineage>
        <taxon>Eukaryota</taxon>
        <taxon>Fungi</taxon>
        <taxon>Dikarya</taxon>
        <taxon>Ascomycota</taxon>
        <taxon>Pezizomycotina</taxon>
        <taxon>Pezizomycetes</taxon>
        <taxon>Pezizales</taxon>
        <taxon>Ascobolaceae</taxon>
        <taxon>Ascobolus</taxon>
    </lineage>
</organism>
<dbReference type="OrthoDB" id="1191041at2759"/>
<dbReference type="GO" id="GO:0005829">
    <property type="term" value="C:cytosol"/>
    <property type="evidence" value="ECO:0007669"/>
    <property type="project" value="TreeGrafter"/>
</dbReference>
<evidence type="ECO:0000313" key="18">
    <source>
        <dbReference type="EMBL" id="RPA73889.1"/>
    </source>
</evidence>
<dbReference type="GO" id="GO:0003723">
    <property type="term" value="F:RNA binding"/>
    <property type="evidence" value="ECO:0007669"/>
    <property type="project" value="UniProtKB-KW"/>
</dbReference>
<feature type="domain" description="DEAD-box RNA helicase Q" evidence="17">
    <location>
        <begin position="25"/>
        <end position="53"/>
    </location>
</feature>
<dbReference type="GO" id="GO:0005634">
    <property type="term" value="C:nucleus"/>
    <property type="evidence" value="ECO:0007669"/>
    <property type="project" value="UniProtKB-SubCell"/>
</dbReference>
<comment type="subcellular location">
    <subcellularLocation>
        <location evidence="2">Nucleus</location>
    </subcellularLocation>
</comment>
<dbReference type="PANTHER" id="PTHR47959:SF21">
    <property type="entry name" value="DEAD-BOX HELICASE 56"/>
    <property type="match status" value="1"/>
</dbReference>
<evidence type="ECO:0000256" key="9">
    <source>
        <dbReference type="ARBA" id="ARBA00022884"/>
    </source>
</evidence>
<evidence type="ECO:0000259" key="16">
    <source>
        <dbReference type="PROSITE" id="PS51194"/>
    </source>
</evidence>
<dbReference type="GO" id="GO:0042254">
    <property type="term" value="P:ribosome biogenesis"/>
    <property type="evidence" value="ECO:0007669"/>
    <property type="project" value="UniProtKB-KW"/>
</dbReference>
<dbReference type="EMBL" id="ML119808">
    <property type="protein sequence ID" value="RPA73889.1"/>
    <property type="molecule type" value="Genomic_DNA"/>
</dbReference>
<evidence type="ECO:0000256" key="11">
    <source>
        <dbReference type="ARBA" id="ARBA00038041"/>
    </source>
</evidence>
<dbReference type="SMART" id="SM00487">
    <property type="entry name" value="DEXDc"/>
    <property type="match status" value="1"/>
</dbReference>
<feature type="compositionally biased region" description="Basic and acidic residues" evidence="14">
    <location>
        <begin position="657"/>
        <end position="668"/>
    </location>
</feature>
<dbReference type="SMART" id="SM00490">
    <property type="entry name" value="HELICc"/>
    <property type="match status" value="1"/>
</dbReference>
<comment type="catalytic activity">
    <reaction evidence="12">
        <text>ATP + H2O = ADP + phosphate + H(+)</text>
        <dbReference type="Rhea" id="RHEA:13065"/>
        <dbReference type="ChEBI" id="CHEBI:15377"/>
        <dbReference type="ChEBI" id="CHEBI:15378"/>
        <dbReference type="ChEBI" id="CHEBI:30616"/>
        <dbReference type="ChEBI" id="CHEBI:43474"/>
        <dbReference type="ChEBI" id="CHEBI:456216"/>
        <dbReference type="EC" id="3.6.4.13"/>
    </reaction>
</comment>
<keyword evidence="6 18" id="KW-0378">Hydrolase</keyword>
<feature type="compositionally biased region" description="Basic residues" evidence="14">
    <location>
        <begin position="645"/>
        <end position="656"/>
    </location>
</feature>
<evidence type="ECO:0000259" key="15">
    <source>
        <dbReference type="PROSITE" id="PS51192"/>
    </source>
</evidence>
<dbReference type="AlphaFoldDB" id="A0A3N4HJ35"/>
<dbReference type="InterPro" id="IPR011545">
    <property type="entry name" value="DEAD/DEAH_box_helicase_dom"/>
</dbReference>
<keyword evidence="4" id="KW-0690">Ribosome biogenesis</keyword>
<dbReference type="STRING" id="1160509.A0A3N4HJ35"/>
<evidence type="ECO:0000256" key="12">
    <source>
        <dbReference type="ARBA" id="ARBA00047984"/>
    </source>
</evidence>
<dbReference type="Pfam" id="PF00271">
    <property type="entry name" value="Helicase_C"/>
    <property type="match status" value="2"/>
</dbReference>
<reference evidence="18 19" key="1">
    <citation type="journal article" date="2018" name="Nat. Ecol. Evol.">
        <title>Pezizomycetes genomes reveal the molecular basis of ectomycorrhizal truffle lifestyle.</title>
        <authorList>
            <person name="Murat C."/>
            <person name="Payen T."/>
            <person name="Noel B."/>
            <person name="Kuo A."/>
            <person name="Morin E."/>
            <person name="Chen J."/>
            <person name="Kohler A."/>
            <person name="Krizsan K."/>
            <person name="Balestrini R."/>
            <person name="Da Silva C."/>
            <person name="Montanini B."/>
            <person name="Hainaut M."/>
            <person name="Levati E."/>
            <person name="Barry K.W."/>
            <person name="Belfiori B."/>
            <person name="Cichocki N."/>
            <person name="Clum A."/>
            <person name="Dockter R.B."/>
            <person name="Fauchery L."/>
            <person name="Guy J."/>
            <person name="Iotti M."/>
            <person name="Le Tacon F."/>
            <person name="Lindquist E.A."/>
            <person name="Lipzen A."/>
            <person name="Malagnac F."/>
            <person name="Mello A."/>
            <person name="Molinier V."/>
            <person name="Miyauchi S."/>
            <person name="Poulain J."/>
            <person name="Riccioni C."/>
            <person name="Rubini A."/>
            <person name="Sitrit Y."/>
            <person name="Splivallo R."/>
            <person name="Traeger S."/>
            <person name="Wang M."/>
            <person name="Zifcakova L."/>
            <person name="Wipf D."/>
            <person name="Zambonelli A."/>
            <person name="Paolocci F."/>
            <person name="Nowrousian M."/>
            <person name="Ottonello S."/>
            <person name="Baldrian P."/>
            <person name="Spatafora J.W."/>
            <person name="Henrissat B."/>
            <person name="Nagy L.G."/>
            <person name="Aury J.M."/>
            <person name="Wincker P."/>
            <person name="Grigoriev I.V."/>
            <person name="Bonfante P."/>
            <person name="Martin F.M."/>
        </authorList>
    </citation>
    <scope>NUCLEOTIDE SEQUENCE [LARGE SCALE GENOMIC DNA]</scope>
    <source>
        <strain evidence="18 19">RN42</strain>
    </source>
</reference>
<dbReference type="InterPro" id="IPR014014">
    <property type="entry name" value="RNA_helicase_DEAD_Q_motif"/>
</dbReference>
<feature type="compositionally biased region" description="Acidic residues" evidence="14">
    <location>
        <begin position="375"/>
        <end position="384"/>
    </location>
</feature>
<comment type="function">
    <text evidence="1">ATP-binding RNA helicase involved in the biogenesis of 60S ribosomal subunits and is required for the normal formation of 25S and 5.8S rRNAs.</text>
</comment>
<keyword evidence="8" id="KW-0067">ATP-binding</keyword>
<evidence type="ECO:0000256" key="7">
    <source>
        <dbReference type="ARBA" id="ARBA00022806"/>
    </source>
</evidence>
<evidence type="ECO:0000256" key="10">
    <source>
        <dbReference type="ARBA" id="ARBA00023242"/>
    </source>
</evidence>
<dbReference type="EC" id="3.6.4.13" evidence="3"/>
<dbReference type="GO" id="GO:0003724">
    <property type="term" value="F:RNA helicase activity"/>
    <property type="evidence" value="ECO:0007669"/>
    <property type="project" value="UniProtKB-EC"/>
</dbReference>
<feature type="domain" description="Helicase C-terminal" evidence="16">
    <location>
        <begin position="255"/>
        <end position="541"/>
    </location>
</feature>
<keyword evidence="7" id="KW-0347">Helicase</keyword>
<evidence type="ECO:0000256" key="13">
    <source>
        <dbReference type="PROSITE-ProRule" id="PRU00552"/>
    </source>
</evidence>
<dbReference type="Pfam" id="PF00270">
    <property type="entry name" value="DEAD"/>
    <property type="match status" value="1"/>
</dbReference>
<dbReference type="InterPro" id="IPR014001">
    <property type="entry name" value="Helicase_ATP-bd"/>
</dbReference>
<keyword evidence="19" id="KW-1185">Reference proteome</keyword>
<keyword evidence="10" id="KW-0539">Nucleus</keyword>
<comment type="similarity">
    <text evidence="11">Belongs to the DEAD box helicase family. DDX56/DBP9 subfamily.</text>
</comment>
<name>A0A3N4HJ35_ASCIM</name>
<dbReference type="InterPro" id="IPR027417">
    <property type="entry name" value="P-loop_NTPase"/>
</dbReference>
<evidence type="ECO:0000256" key="2">
    <source>
        <dbReference type="ARBA" id="ARBA00004123"/>
    </source>
</evidence>
<evidence type="ECO:0000256" key="6">
    <source>
        <dbReference type="ARBA" id="ARBA00022801"/>
    </source>
</evidence>
<evidence type="ECO:0000256" key="3">
    <source>
        <dbReference type="ARBA" id="ARBA00012552"/>
    </source>
</evidence>
<dbReference type="PROSITE" id="PS51192">
    <property type="entry name" value="HELICASE_ATP_BIND_1"/>
    <property type="match status" value="1"/>
</dbReference>
<feature type="short sequence motif" description="Q motif" evidence="13">
    <location>
        <begin position="25"/>
        <end position="53"/>
    </location>
</feature>
<feature type="compositionally biased region" description="Acidic residues" evidence="14">
    <location>
        <begin position="391"/>
        <end position="414"/>
    </location>
</feature>
<gene>
    <name evidence="18" type="ORF">BJ508DRAFT_366540</name>
</gene>
<dbReference type="GO" id="GO:0016787">
    <property type="term" value="F:hydrolase activity"/>
    <property type="evidence" value="ECO:0007669"/>
    <property type="project" value="UniProtKB-KW"/>
</dbReference>
<dbReference type="PROSITE" id="PS51195">
    <property type="entry name" value="Q_MOTIF"/>
    <property type="match status" value="1"/>
</dbReference>
<keyword evidence="5" id="KW-0547">Nucleotide-binding</keyword>
<dbReference type="CDD" id="cd18787">
    <property type="entry name" value="SF2_C_DEAD"/>
    <property type="match status" value="1"/>
</dbReference>
<feature type="compositionally biased region" description="Basic and acidic residues" evidence="14">
    <location>
        <begin position="364"/>
        <end position="374"/>
    </location>
</feature>